<dbReference type="GO" id="GO:0005634">
    <property type="term" value="C:nucleus"/>
    <property type="evidence" value="ECO:0007669"/>
    <property type="project" value="UniProtKB-SubCell"/>
</dbReference>
<gene>
    <name evidence="10" type="ORF">ZHAS_00014384</name>
</gene>
<feature type="compositionally biased region" description="Low complexity" evidence="8">
    <location>
        <begin position="237"/>
        <end position="253"/>
    </location>
</feature>
<dbReference type="FunFam" id="3.30.160.60:FF:000125">
    <property type="entry name" value="Putative zinc finger protein 143"/>
    <property type="match status" value="1"/>
</dbReference>
<dbReference type="EMBL" id="ATLV01021344">
    <property type="status" value="NOT_ANNOTATED_CDS"/>
    <property type="molecule type" value="Genomic_DNA"/>
</dbReference>
<keyword evidence="4 7" id="KW-0863">Zinc-finger</keyword>
<reference evidence="10 12" key="1">
    <citation type="journal article" date="2014" name="BMC Genomics">
        <title>Genome sequence of Anopheles sinensis provides insight into genetics basis of mosquito competence for malaria parasites.</title>
        <authorList>
            <person name="Zhou D."/>
            <person name="Zhang D."/>
            <person name="Ding G."/>
            <person name="Shi L."/>
            <person name="Hou Q."/>
            <person name="Ye Y."/>
            <person name="Xu Y."/>
            <person name="Zhou H."/>
            <person name="Xiong C."/>
            <person name="Li S."/>
            <person name="Yu J."/>
            <person name="Hong S."/>
            <person name="Yu X."/>
            <person name="Zou P."/>
            <person name="Chen C."/>
            <person name="Chang X."/>
            <person name="Wang W."/>
            <person name="Lv Y."/>
            <person name="Sun Y."/>
            <person name="Ma L."/>
            <person name="Shen B."/>
            <person name="Zhu C."/>
        </authorList>
    </citation>
    <scope>NUCLEOTIDE SEQUENCE [LARGE SCALE GENOMIC DNA]</scope>
</reference>
<dbReference type="EMBL" id="KE525317">
    <property type="protein sequence ID" value="KFB46356.1"/>
    <property type="molecule type" value="Genomic_DNA"/>
</dbReference>
<name>A0A084W812_ANOSI</name>
<feature type="compositionally biased region" description="Polar residues" evidence="8">
    <location>
        <begin position="347"/>
        <end position="359"/>
    </location>
</feature>
<evidence type="ECO:0000256" key="6">
    <source>
        <dbReference type="ARBA" id="ARBA00023242"/>
    </source>
</evidence>
<evidence type="ECO:0000256" key="3">
    <source>
        <dbReference type="ARBA" id="ARBA00022737"/>
    </source>
</evidence>
<keyword evidence="3" id="KW-0677">Repeat</keyword>
<feature type="region of interest" description="Disordered" evidence="8">
    <location>
        <begin position="455"/>
        <end position="490"/>
    </location>
</feature>
<dbReference type="PANTHER" id="PTHR23235:SF174">
    <property type="entry name" value="CABUT, ISOFORM A"/>
    <property type="match status" value="1"/>
</dbReference>
<keyword evidence="2" id="KW-0479">Metal-binding</keyword>
<evidence type="ECO:0000256" key="8">
    <source>
        <dbReference type="SAM" id="MobiDB-lite"/>
    </source>
</evidence>
<dbReference type="PROSITE" id="PS00028">
    <property type="entry name" value="ZINC_FINGER_C2H2_1"/>
    <property type="match status" value="3"/>
</dbReference>
<feature type="domain" description="C2H2-type" evidence="9">
    <location>
        <begin position="440"/>
        <end position="467"/>
    </location>
</feature>
<keyword evidence="12" id="KW-1185">Reference proteome</keyword>
<dbReference type="SMART" id="SM00355">
    <property type="entry name" value="ZnF_C2H2"/>
    <property type="match status" value="3"/>
</dbReference>
<dbReference type="PROSITE" id="PS50157">
    <property type="entry name" value="ZINC_FINGER_C2H2_2"/>
    <property type="match status" value="3"/>
</dbReference>
<dbReference type="GO" id="GO:0000981">
    <property type="term" value="F:DNA-binding transcription factor activity, RNA polymerase II-specific"/>
    <property type="evidence" value="ECO:0007669"/>
    <property type="project" value="TreeGrafter"/>
</dbReference>
<evidence type="ECO:0000256" key="4">
    <source>
        <dbReference type="ARBA" id="ARBA00022771"/>
    </source>
</evidence>
<evidence type="ECO:0000256" key="2">
    <source>
        <dbReference type="ARBA" id="ARBA00022723"/>
    </source>
</evidence>
<dbReference type="VEuPathDB" id="VectorBase:ASIS021840"/>
<dbReference type="EnsemblMetazoa" id="ASIC014384-RA">
    <property type="protein sequence ID" value="ASIC014384-PA"/>
    <property type="gene ID" value="ASIC014384"/>
</dbReference>
<dbReference type="OMA" id="FNCKWPD"/>
<feature type="region of interest" description="Disordered" evidence="8">
    <location>
        <begin position="343"/>
        <end position="376"/>
    </location>
</feature>
<feature type="region of interest" description="Disordered" evidence="8">
    <location>
        <begin position="209"/>
        <end position="282"/>
    </location>
</feature>
<organism evidence="10">
    <name type="scientific">Anopheles sinensis</name>
    <name type="common">Mosquito</name>
    <dbReference type="NCBI Taxonomy" id="74873"/>
    <lineage>
        <taxon>Eukaryota</taxon>
        <taxon>Metazoa</taxon>
        <taxon>Ecdysozoa</taxon>
        <taxon>Arthropoda</taxon>
        <taxon>Hexapoda</taxon>
        <taxon>Insecta</taxon>
        <taxon>Pterygota</taxon>
        <taxon>Neoptera</taxon>
        <taxon>Endopterygota</taxon>
        <taxon>Diptera</taxon>
        <taxon>Nematocera</taxon>
        <taxon>Culicoidea</taxon>
        <taxon>Culicidae</taxon>
        <taxon>Anophelinae</taxon>
        <taxon>Anopheles</taxon>
    </lineage>
</organism>
<feature type="compositionally biased region" description="Pro residues" evidence="8">
    <location>
        <begin position="210"/>
        <end position="223"/>
    </location>
</feature>
<dbReference type="PANTHER" id="PTHR23235">
    <property type="entry name" value="KRUEPPEL-LIKE TRANSCRIPTION FACTOR"/>
    <property type="match status" value="1"/>
</dbReference>
<reference evidence="11" key="2">
    <citation type="submission" date="2020-05" db="UniProtKB">
        <authorList>
            <consortium name="EnsemblMetazoa"/>
        </authorList>
    </citation>
    <scope>IDENTIFICATION</scope>
</reference>
<feature type="compositionally biased region" description="Low complexity" evidence="8">
    <location>
        <begin position="477"/>
        <end position="490"/>
    </location>
</feature>
<evidence type="ECO:0000313" key="12">
    <source>
        <dbReference type="Proteomes" id="UP000030765"/>
    </source>
</evidence>
<evidence type="ECO:0000256" key="5">
    <source>
        <dbReference type="ARBA" id="ARBA00022833"/>
    </source>
</evidence>
<accession>A0A084W812</accession>
<proteinExistence type="predicted"/>
<dbReference type="GO" id="GO:0000978">
    <property type="term" value="F:RNA polymerase II cis-regulatory region sequence-specific DNA binding"/>
    <property type="evidence" value="ECO:0007669"/>
    <property type="project" value="TreeGrafter"/>
</dbReference>
<protein>
    <recommendedName>
        <fullName evidence="9">C2H2-type domain-containing protein</fullName>
    </recommendedName>
</protein>
<dbReference type="InterPro" id="IPR036236">
    <property type="entry name" value="Znf_C2H2_sf"/>
</dbReference>
<evidence type="ECO:0000313" key="10">
    <source>
        <dbReference type="EMBL" id="KFB46356.1"/>
    </source>
</evidence>
<dbReference type="InterPro" id="IPR013087">
    <property type="entry name" value="Znf_C2H2_type"/>
</dbReference>
<dbReference type="FunFam" id="3.30.160.60:FF:000018">
    <property type="entry name" value="Krueppel-like factor 15"/>
    <property type="match status" value="1"/>
</dbReference>
<dbReference type="SUPFAM" id="SSF57667">
    <property type="entry name" value="beta-beta-alpha zinc fingers"/>
    <property type="match status" value="2"/>
</dbReference>
<evidence type="ECO:0000259" key="9">
    <source>
        <dbReference type="PROSITE" id="PS50157"/>
    </source>
</evidence>
<evidence type="ECO:0000256" key="1">
    <source>
        <dbReference type="ARBA" id="ARBA00004123"/>
    </source>
</evidence>
<evidence type="ECO:0000313" key="11">
    <source>
        <dbReference type="EnsemblMetazoa" id="ASIC014384-PA"/>
    </source>
</evidence>
<feature type="compositionally biased region" description="Low complexity" evidence="8">
    <location>
        <begin position="100"/>
        <end position="120"/>
    </location>
</feature>
<feature type="domain" description="C2H2-type" evidence="9">
    <location>
        <begin position="380"/>
        <end position="409"/>
    </location>
</feature>
<feature type="compositionally biased region" description="Polar residues" evidence="8">
    <location>
        <begin position="17"/>
        <end position="38"/>
    </location>
</feature>
<comment type="subcellular location">
    <subcellularLocation>
        <location evidence="1">Nucleus</location>
    </subcellularLocation>
</comment>
<dbReference type="Proteomes" id="UP000030765">
    <property type="component" value="Unassembled WGS sequence"/>
</dbReference>
<dbReference type="FunFam" id="3.30.160.60:FF:001110">
    <property type="entry name" value="Krueppel factor 13"/>
    <property type="match status" value="1"/>
</dbReference>
<dbReference type="Gene3D" id="3.30.160.60">
    <property type="entry name" value="Classic Zinc Finger"/>
    <property type="match status" value="3"/>
</dbReference>
<sequence>MENTAAILLSPPATPPLQDTSHQQQQQAVENLKTSNAVRQALKRKLENATANDAPSKANGTVGRRVNFVTPNQSDASEDESDLPPRKRQYVRNPDQLESHAALQKQLQQQHQPQKQQQQPCAPTPPPSECSGSEDENTKSGSDEERTYFQTVKPTTTTTTTAVPLQRESVIMRINKDGSCTKGENNGETAPGEGGLNIFRSYKFKMGPRMSPPPAAPQVPAPAIPVENEKPKDMSKPTTTTTPPQPATTTTTTVFSAVSGGKRKKKESSPSTTTATPILPKTAPSCTAAASTLPVIAPKISAGPVPTTPFILAAHNSYFLVPPQISHNLLVAAAAASAPSEVRPTVGKSQAQAEQQGVSSKAAPEGTTGPTSKPERRRIYECDHPNCGKNYFKSSHLKAHQRIHTGERPFNCKWPDCGRRFSRSDELSRHKRTHTGEKKFVCHVCERRFMRSDHLSKHVKRHNKDGSKAASGGGSGRRSTLAATSAPSAQAPAAILPAEVSMRTLYHHPIATAAAVFHQHQANHSFAAAQQASVY</sequence>
<dbReference type="AlphaFoldDB" id="A0A084W812"/>
<dbReference type="Pfam" id="PF00096">
    <property type="entry name" value="zf-C2H2"/>
    <property type="match status" value="3"/>
</dbReference>
<keyword evidence="5" id="KW-0862">Zinc</keyword>
<dbReference type="STRING" id="74873.A0A084W812"/>
<evidence type="ECO:0000256" key="7">
    <source>
        <dbReference type="PROSITE-ProRule" id="PRU00042"/>
    </source>
</evidence>
<dbReference type="VEuPathDB" id="VectorBase:ASIC014384"/>
<feature type="domain" description="C2H2-type" evidence="9">
    <location>
        <begin position="410"/>
        <end position="439"/>
    </location>
</feature>
<keyword evidence="6" id="KW-0539">Nucleus</keyword>
<feature type="region of interest" description="Disordered" evidence="8">
    <location>
        <begin position="1"/>
        <end position="169"/>
    </location>
</feature>
<dbReference type="OrthoDB" id="4748970at2759"/>
<feature type="compositionally biased region" description="Basic and acidic residues" evidence="8">
    <location>
        <begin position="136"/>
        <end position="147"/>
    </location>
</feature>
<dbReference type="GO" id="GO:0008270">
    <property type="term" value="F:zinc ion binding"/>
    <property type="evidence" value="ECO:0007669"/>
    <property type="project" value="UniProtKB-KW"/>
</dbReference>